<dbReference type="InterPro" id="IPR049551">
    <property type="entry name" value="PKS_DH_C"/>
</dbReference>
<dbReference type="InterPro" id="IPR050444">
    <property type="entry name" value="Polyketide_Synthase"/>
</dbReference>
<evidence type="ECO:0000256" key="1">
    <source>
        <dbReference type="ARBA" id="ARBA00022679"/>
    </source>
</evidence>
<accession>A0A1V1PFH1</accession>
<dbReference type="Gene3D" id="3.40.50.720">
    <property type="entry name" value="NAD(P)-binding Rossmann-like Domain"/>
    <property type="match status" value="2"/>
</dbReference>
<keyword evidence="1" id="KW-0808">Transferase</keyword>
<comment type="caution">
    <text evidence="4">The sequence shown here is derived from an EMBL/GenBank/DDBJ whole genome shotgun (WGS) entry which is preliminary data.</text>
</comment>
<dbReference type="Gene3D" id="3.90.180.10">
    <property type="entry name" value="Medium-chain alcohol dehydrogenases, catalytic domain"/>
    <property type="match status" value="1"/>
</dbReference>
<evidence type="ECO:0000259" key="3">
    <source>
        <dbReference type="PROSITE" id="PS52019"/>
    </source>
</evidence>
<dbReference type="Proteomes" id="UP000189670">
    <property type="component" value="Unassembled WGS sequence"/>
</dbReference>
<dbReference type="InterPro" id="IPR049900">
    <property type="entry name" value="PKS_mFAS_DH"/>
</dbReference>
<reference evidence="5" key="1">
    <citation type="submission" date="2012-11" db="EMBL/GenBank/DDBJ databases">
        <authorList>
            <person name="Lucero-Rivera Y.E."/>
            <person name="Tovar-Ramirez D."/>
        </authorList>
    </citation>
    <scope>NUCLEOTIDE SEQUENCE [LARGE SCALE GENOMIC DNA]</scope>
    <source>
        <strain evidence="5">Araruama</strain>
    </source>
</reference>
<feature type="domain" description="PKS/mFAS DH" evidence="3">
    <location>
        <begin position="1"/>
        <end position="234"/>
    </location>
</feature>
<evidence type="ECO:0000313" key="5">
    <source>
        <dbReference type="Proteomes" id="UP000189670"/>
    </source>
</evidence>
<dbReference type="InterPro" id="IPR042104">
    <property type="entry name" value="PKS_dehydratase_sf"/>
</dbReference>
<protein>
    <recommendedName>
        <fullName evidence="3">PKS/mFAS DH domain-containing protein</fullName>
    </recommendedName>
</protein>
<evidence type="ECO:0000256" key="2">
    <source>
        <dbReference type="PROSITE-ProRule" id="PRU01363"/>
    </source>
</evidence>
<dbReference type="AlphaFoldDB" id="A0A1V1PFH1"/>
<dbReference type="InterPro" id="IPR002364">
    <property type="entry name" value="Quin_OxRdtase/zeta-crystal_CS"/>
</dbReference>
<proteinExistence type="predicted"/>
<comment type="caution">
    <text evidence="2">Lacks conserved residue(s) required for the propagation of feature annotation.</text>
</comment>
<name>A0A1V1PFH1_9BACT</name>
<dbReference type="PROSITE" id="PS52019">
    <property type="entry name" value="PKS_MFAS_DH"/>
    <property type="match status" value="1"/>
</dbReference>
<dbReference type="PANTHER" id="PTHR45681:SF6">
    <property type="entry name" value="POLYKETIDE SYNTHASE 37"/>
    <property type="match status" value="1"/>
</dbReference>
<dbReference type="InterPro" id="IPR020843">
    <property type="entry name" value="ER"/>
</dbReference>
<dbReference type="SUPFAM" id="SSF51735">
    <property type="entry name" value="NAD(P)-binding Rossmann-fold domains"/>
    <property type="match status" value="2"/>
</dbReference>
<dbReference type="Pfam" id="PF08240">
    <property type="entry name" value="ADH_N"/>
    <property type="match status" value="1"/>
</dbReference>
<evidence type="ECO:0000313" key="4">
    <source>
        <dbReference type="EMBL" id="ETR73528.1"/>
    </source>
</evidence>
<dbReference type="Pfam" id="PF00107">
    <property type="entry name" value="ADH_zinc_N"/>
    <property type="match status" value="1"/>
</dbReference>
<feature type="region of interest" description="C-terminal hotdog fold" evidence="2">
    <location>
        <begin position="91"/>
        <end position="234"/>
    </location>
</feature>
<sequence length="675" mass="75614">MFIAAANEMSGEGSVLIEDVCFDNALFLNKEKKSTVLTTLSIRDDNTYQTEISSKSSNNQWLVNAHCRLSNSFPQNKHITPALKNLRSNISSPINVSELYQKYQSQGLDYGPYFQALQQVWIHENDILGHIQLSKELLDQAQRVYIHPVILDACFQLIQSALPEKNVSYTYLPVNVKKMFFYNPLHDESWGYARIQEIDQQKVVADLVLFDPTGTIAAEIFGFTAFCVNPRSWLMLQRKPLLYHIKWIPISMPDKKEIQDANTENWLICSHTTDFANQLCAHLDLRSIPCSILDLNHIYDHNMASTLTGIVYYADIPNNSSRLSLQQKVQPLIHLVQVLGKMTWHVPPCLWIITKGAQSIEDISPGCNPFETALWGFGKSLALEFPELKCSMVDLDPLMSDDLSSLIQIFLSTDHESQIVLRDGKCFAPRLIKYDKPYENQQHVCLKTSGAGSLDHLYLDAFEHRKPGPSEIEIHVKASGLNFRDVLHALGMIEVEKDKDIPFGFECAGIVGRPGSDVTHIHPGQKVIAVLAPGSMSRIVNVRKEFVYPIPDSLSFEPAATVPLVFLTAWYGLCHLAKINENDTILIHAASGGVGLAAIQIARLKKAHIIATASHAKRQRLHEMGIQHVLNSRTLDFAEQIMNLTNNEGVDIVLNSLTGDFITKSLGVLKKKGGL</sequence>
<dbReference type="PROSITE" id="PS01162">
    <property type="entry name" value="QOR_ZETA_CRYSTAL"/>
    <property type="match status" value="1"/>
</dbReference>
<dbReference type="Pfam" id="PF14765">
    <property type="entry name" value="PS-DH"/>
    <property type="match status" value="1"/>
</dbReference>
<feature type="region of interest" description="N-terminal hotdog fold" evidence="2">
    <location>
        <begin position="1"/>
        <end position="76"/>
    </location>
</feature>
<dbReference type="InterPro" id="IPR013154">
    <property type="entry name" value="ADH-like_N"/>
</dbReference>
<dbReference type="InterPro" id="IPR013149">
    <property type="entry name" value="ADH-like_C"/>
</dbReference>
<dbReference type="SMART" id="SM00829">
    <property type="entry name" value="PKS_ER"/>
    <property type="match status" value="1"/>
</dbReference>
<dbReference type="EMBL" id="ATBP01000054">
    <property type="protein sequence ID" value="ETR73528.1"/>
    <property type="molecule type" value="Genomic_DNA"/>
</dbReference>
<organism evidence="4 5">
    <name type="scientific">Candidatus Magnetoglobus multicellularis str. Araruama</name>
    <dbReference type="NCBI Taxonomy" id="890399"/>
    <lineage>
        <taxon>Bacteria</taxon>
        <taxon>Pseudomonadati</taxon>
        <taxon>Thermodesulfobacteriota</taxon>
        <taxon>Desulfobacteria</taxon>
        <taxon>Desulfobacterales</taxon>
        <taxon>Desulfobacteraceae</taxon>
        <taxon>Candidatus Magnetoglobus</taxon>
    </lineage>
</organism>
<dbReference type="Gene3D" id="3.10.129.110">
    <property type="entry name" value="Polyketide synthase dehydratase"/>
    <property type="match status" value="1"/>
</dbReference>
<dbReference type="CDD" id="cd05195">
    <property type="entry name" value="enoyl_red"/>
    <property type="match status" value="1"/>
</dbReference>
<dbReference type="SUPFAM" id="SSF50129">
    <property type="entry name" value="GroES-like"/>
    <property type="match status" value="1"/>
</dbReference>
<dbReference type="GO" id="GO:0016740">
    <property type="term" value="F:transferase activity"/>
    <property type="evidence" value="ECO:0007669"/>
    <property type="project" value="UniProtKB-KW"/>
</dbReference>
<dbReference type="GO" id="GO:0016491">
    <property type="term" value="F:oxidoreductase activity"/>
    <property type="evidence" value="ECO:0007669"/>
    <property type="project" value="InterPro"/>
</dbReference>
<dbReference type="InterPro" id="IPR036291">
    <property type="entry name" value="NAD(P)-bd_dom_sf"/>
</dbReference>
<dbReference type="PANTHER" id="PTHR45681">
    <property type="entry name" value="POLYKETIDE SYNTHASE 44-RELATED"/>
    <property type="match status" value="1"/>
</dbReference>
<dbReference type="InterPro" id="IPR011032">
    <property type="entry name" value="GroES-like_sf"/>
</dbReference>
<gene>
    <name evidence="4" type="ORF">OMM_06875</name>
</gene>
<dbReference type="GO" id="GO:0008270">
    <property type="term" value="F:zinc ion binding"/>
    <property type="evidence" value="ECO:0007669"/>
    <property type="project" value="InterPro"/>
</dbReference>